<reference evidence="1 2" key="1">
    <citation type="submission" date="2024-03" db="EMBL/GenBank/DDBJ databases">
        <title>Sequence of Lycoming College Course Isolates.</title>
        <authorList>
            <person name="Plotts O."/>
            <person name="Newman J."/>
        </authorList>
    </citation>
    <scope>NUCLEOTIDE SEQUENCE [LARGE SCALE GENOMIC DNA]</scope>
    <source>
        <strain evidence="1 2">CJB-3</strain>
    </source>
</reference>
<dbReference type="RefSeq" id="WP_337717111.1">
    <property type="nucleotide sequence ID" value="NZ_JBBEUB010000005.1"/>
</dbReference>
<proteinExistence type="predicted"/>
<sequence>MNLKIQRVLLLYIVAIGLTISACTFSRTYVDRADDTQEGKQVVNNFYNNISNNNYDALDLMTSGALVNTAGKNAVSKIVKLINRKVGNYKSYLIVDSNTTRTEGSNNKTIFRFKVKVAYQHGTVDEVIGLEKLDDLDIKVISYNAYSDLLIR</sequence>
<keyword evidence="2" id="KW-1185">Reference proteome</keyword>
<name>A0ABU8NPB0_9SPHI</name>
<dbReference type="EMBL" id="JBBEUB010000005">
    <property type="protein sequence ID" value="MEJ2904092.1"/>
    <property type="molecule type" value="Genomic_DNA"/>
</dbReference>
<dbReference type="Proteomes" id="UP001378956">
    <property type="component" value="Unassembled WGS sequence"/>
</dbReference>
<dbReference type="PROSITE" id="PS51257">
    <property type="entry name" value="PROKAR_LIPOPROTEIN"/>
    <property type="match status" value="1"/>
</dbReference>
<gene>
    <name evidence="1" type="ORF">WAE58_16725</name>
</gene>
<evidence type="ECO:0000313" key="2">
    <source>
        <dbReference type="Proteomes" id="UP001378956"/>
    </source>
</evidence>
<accession>A0ABU8NPB0</accession>
<organism evidence="1 2">
    <name type="scientific">Pedobacter panaciterrae</name>
    <dbReference type="NCBI Taxonomy" id="363849"/>
    <lineage>
        <taxon>Bacteria</taxon>
        <taxon>Pseudomonadati</taxon>
        <taxon>Bacteroidota</taxon>
        <taxon>Sphingobacteriia</taxon>
        <taxon>Sphingobacteriales</taxon>
        <taxon>Sphingobacteriaceae</taxon>
        <taxon>Pedobacter</taxon>
    </lineage>
</organism>
<protein>
    <submittedName>
        <fullName evidence="1">Uncharacterized protein</fullName>
    </submittedName>
</protein>
<evidence type="ECO:0000313" key="1">
    <source>
        <dbReference type="EMBL" id="MEJ2904092.1"/>
    </source>
</evidence>
<comment type="caution">
    <text evidence="1">The sequence shown here is derived from an EMBL/GenBank/DDBJ whole genome shotgun (WGS) entry which is preliminary data.</text>
</comment>